<sequence>MPIFLVILSFMKEITFKLNGRMWMEIDGEQMLGPGRVELLERIQASGSLRQAAIQMKMSYKQAWDMINHLNSHFGTPVVISHRGGKGGGMAVITEQGIQLIKEFRDLQQKFRDFLKENSKTD</sequence>
<gene>
    <name evidence="2" type="ORF">Mucpa_2304</name>
</gene>
<dbReference type="InterPro" id="IPR000847">
    <property type="entry name" value="LysR_HTH_N"/>
</dbReference>
<feature type="domain" description="HTH lysR-type" evidence="1">
    <location>
        <begin position="37"/>
        <end position="97"/>
    </location>
</feature>
<keyword evidence="3" id="KW-1185">Reference proteome</keyword>
<name>H1YHL1_9SPHI</name>
<reference evidence="2" key="1">
    <citation type="submission" date="2011-09" db="EMBL/GenBank/DDBJ databases">
        <title>The permanent draft genome of Mucilaginibacter paludis DSM 18603.</title>
        <authorList>
            <consortium name="US DOE Joint Genome Institute (JGI-PGF)"/>
            <person name="Lucas S."/>
            <person name="Han J."/>
            <person name="Lapidus A."/>
            <person name="Bruce D."/>
            <person name="Goodwin L."/>
            <person name="Pitluck S."/>
            <person name="Peters L."/>
            <person name="Kyrpides N."/>
            <person name="Mavromatis K."/>
            <person name="Ivanova N."/>
            <person name="Mikhailova N."/>
            <person name="Held B."/>
            <person name="Detter J.C."/>
            <person name="Tapia R."/>
            <person name="Han C."/>
            <person name="Land M."/>
            <person name="Hauser L."/>
            <person name="Markowitz V."/>
            <person name="Cheng J.-F."/>
            <person name="Hugenholtz P."/>
            <person name="Woyke T."/>
            <person name="Wu D."/>
            <person name="Tindall B."/>
            <person name="Brambilla E."/>
            <person name="Klenk H.-P."/>
            <person name="Eisen J.A."/>
        </authorList>
    </citation>
    <scope>NUCLEOTIDE SEQUENCE [LARGE SCALE GENOMIC DNA]</scope>
    <source>
        <strain evidence="2">DSM 18603</strain>
    </source>
</reference>
<dbReference type="InterPro" id="IPR036388">
    <property type="entry name" value="WH-like_DNA-bd_sf"/>
</dbReference>
<protein>
    <submittedName>
        <fullName evidence="2">Transcriptional regulator, ModE family</fullName>
    </submittedName>
</protein>
<dbReference type="AlphaFoldDB" id="H1YHL1"/>
<dbReference type="SUPFAM" id="SSF46785">
    <property type="entry name" value="Winged helix' DNA-binding domain"/>
    <property type="match status" value="1"/>
</dbReference>
<dbReference type="EMBL" id="CM001403">
    <property type="protein sequence ID" value="EHQ26434.1"/>
    <property type="molecule type" value="Genomic_DNA"/>
</dbReference>
<dbReference type="STRING" id="714943.Mucpa_2304"/>
<organism evidence="2 3">
    <name type="scientific">Mucilaginibacter paludis DSM 18603</name>
    <dbReference type="NCBI Taxonomy" id="714943"/>
    <lineage>
        <taxon>Bacteria</taxon>
        <taxon>Pseudomonadati</taxon>
        <taxon>Bacteroidota</taxon>
        <taxon>Sphingobacteriia</taxon>
        <taxon>Sphingobacteriales</taxon>
        <taxon>Sphingobacteriaceae</taxon>
        <taxon>Mucilaginibacter</taxon>
    </lineage>
</organism>
<dbReference type="Proteomes" id="UP000002774">
    <property type="component" value="Chromosome"/>
</dbReference>
<dbReference type="InterPro" id="IPR036390">
    <property type="entry name" value="WH_DNA-bd_sf"/>
</dbReference>
<dbReference type="PANTHER" id="PTHR30432">
    <property type="entry name" value="TRANSCRIPTIONAL REGULATOR MODE"/>
    <property type="match status" value="1"/>
</dbReference>
<dbReference type="InterPro" id="IPR051815">
    <property type="entry name" value="Molybdate_resp_trans_reg"/>
</dbReference>
<evidence type="ECO:0000313" key="2">
    <source>
        <dbReference type="EMBL" id="EHQ26434.1"/>
    </source>
</evidence>
<dbReference type="Gene3D" id="1.10.10.10">
    <property type="entry name" value="Winged helix-like DNA-binding domain superfamily/Winged helix DNA-binding domain"/>
    <property type="match status" value="1"/>
</dbReference>
<evidence type="ECO:0000313" key="3">
    <source>
        <dbReference type="Proteomes" id="UP000002774"/>
    </source>
</evidence>
<dbReference type="eggNOG" id="COG2005">
    <property type="taxonomic scope" value="Bacteria"/>
</dbReference>
<dbReference type="Pfam" id="PF00126">
    <property type="entry name" value="HTH_1"/>
    <property type="match status" value="1"/>
</dbReference>
<proteinExistence type="predicted"/>
<dbReference type="PANTHER" id="PTHR30432:SF1">
    <property type="entry name" value="DNA-BINDING TRANSCRIPTIONAL DUAL REGULATOR MODE"/>
    <property type="match status" value="1"/>
</dbReference>
<evidence type="ECO:0000259" key="1">
    <source>
        <dbReference type="Pfam" id="PF00126"/>
    </source>
</evidence>
<accession>H1YHL1</accession>
<dbReference type="HOGENOM" id="CLU_125440_2_1_10"/>